<evidence type="ECO:0000313" key="2">
    <source>
        <dbReference type="EMBL" id="PMD39718.1"/>
    </source>
</evidence>
<keyword evidence="3" id="KW-1185">Reference proteome</keyword>
<dbReference type="Proteomes" id="UP000235786">
    <property type="component" value="Unassembled WGS sequence"/>
</dbReference>
<feature type="region of interest" description="Disordered" evidence="1">
    <location>
        <begin position="715"/>
        <end position="752"/>
    </location>
</feature>
<name>A0A2J6RMI5_HYAVF</name>
<reference evidence="2 3" key="1">
    <citation type="submission" date="2016-04" db="EMBL/GenBank/DDBJ databases">
        <title>A degradative enzymes factory behind the ericoid mycorrhizal symbiosis.</title>
        <authorList>
            <consortium name="DOE Joint Genome Institute"/>
            <person name="Martino E."/>
            <person name="Morin E."/>
            <person name="Grelet G."/>
            <person name="Kuo A."/>
            <person name="Kohler A."/>
            <person name="Daghino S."/>
            <person name="Barry K."/>
            <person name="Choi C."/>
            <person name="Cichocki N."/>
            <person name="Clum A."/>
            <person name="Copeland A."/>
            <person name="Hainaut M."/>
            <person name="Haridas S."/>
            <person name="Labutti K."/>
            <person name="Lindquist E."/>
            <person name="Lipzen A."/>
            <person name="Khouja H.-R."/>
            <person name="Murat C."/>
            <person name="Ohm R."/>
            <person name="Olson A."/>
            <person name="Spatafora J."/>
            <person name="Veneault-Fourrey C."/>
            <person name="Henrissat B."/>
            <person name="Grigoriev I."/>
            <person name="Martin F."/>
            <person name="Perotto S."/>
        </authorList>
    </citation>
    <scope>NUCLEOTIDE SEQUENCE [LARGE SCALE GENOMIC DNA]</scope>
    <source>
        <strain evidence="2 3">F</strain>
    </source>
</reference>
<gene>
    <name evidence="2" type="ORF">L207DRAFT_25835</name>
</gene>
<proteinExistence type="predicted"/>
<sequence length="1010" mass="111428">MPNIKLQWKGYPHHRLPRIRVASTPRNSVRTRSQLAAEQVLGSPLGNAIEQERKKHRFNWRLRRGRGRSSRSACTLAVVRSRRHAIQRARQHIQIFGWGASQAELADRRTFEAASVIKPQAARRVDAASRAQNRDPLPDSAIPSTDGAASSSVRRVKTYPKDPGKLYSLMHVAEVPVYWNSRNTDIRKRSASGRSSINTARRLGTEYAHLGPLKTRPENQNKSGTINVGASSGGARDIDQKQEIRWSTELREAVKSLDLQTEAEADTRSDANIALSSRETIISDTSSRTPSQRKALRKFTREIELYLQACRSLPKGTLAATPSSISARTIEEFTPYQAEFQSTGLAITSKQQLRLSEVEVEQSPPPTPPKDEKWSRAEPEAFSDDIMVLRKERQKKKHREPSYASGSTGTTVLGWTPPHEQSSPPPKTARLPSPESGTIIGFTPPHEMAVPPARPPPPAPQTRKSLPWLRKPEASDEPISPTKRMSTVPDLNKSQPPIPLEGQASTSNSPAKDSTMEKIRKSGPVVPPRPISKRSTNIVDQPAIPTLQAEKSTQHDVDVVDTTVITKYADVATQTDVNAEGSQPNREEITAKNDEDEMKISPVITGRQSFPMVKNKCKDDCRACSDPVVGPLQPKSWKQLRVRWEGIDHSIQTDDIEPIVAQREDQKSPEISAPSRESNVMRDPERSSRPQLCHTCTSRPSLICQQCFPSRQESASISPVSNCPWRVPDDEGGRPTEDMIPSGSAGCSEEPVEPPIFDQTAEEASGSDELPGKERSMPMKIVGEIDVVYSDRPSRPDKMKRSSLPRLKLKQPTVFQASNQRAQYNTTTLSRALVERHTAPVAVSPTDVASKSSLDSLGLQPGQITDKQVFKGLHVATAAACDEDVDKWIEEITGCGVRKFLADLSRFEGLGVNTLAGVAKRAARQRKERVRAWEIVREARVAQKEADAFSGSGEKVEKTCPDAGEQIDWVVGEMGVVASDGVEEGLACKTVHGRDCRRGEGRNKDRPAGC</sequence>
<evidence type="ECO:0000313" key="3">
    <source>
        <dbReference type="Proteomes" id="UP000235786"/>
    </source>
</evidence>
<dbReference type="OrthoDB" id="3554803at2759"/>
<feature type="region of interest" description="Disordered" evidence="1">
    <location>
        <begin position="123"/>
        <end position="157"/>
    </location>
</feature>
<feature type="compositionally biased region" description="Polar residues" evidence="1">
    <location>
        <begin position="503"/>
        <end position="512"/>
    </location>
</feature>
<feature type="compositionally biased region" description="Polar residues" evidence="1">
    <location>
        <begin position="404"/>
        <end position="413"/>
    </location>
</feature>
<feature type="compositionally biased region" description="Polar residues" evidence="1">
    <location>
        <begin position="218"/>
        <end position="230"/>
    </location>
</feature>
<feature type="compositionally biased region" description="Basic and acidic residues" evidence="1">
    <location>
        <begin position="679"/>
        <end position="688"/>
    </location>
</feature>
<feature type="region of interest" description="Disordered" evidence="1">
    <location>
        <begin position="355"/>
        <end position="554"/>
    </location>
</feature>
<feature type="compositionally biased region" description="Basic and acidic residues" evidence="1">
    <location>
        <begin position="727"/>
        <end position="737"/>
    </location>
</feature>
<evidence type="ECO:0000256" key="1">
    <source>
        <dbReference type="SAM" id="MobiDB-lite"/>
    </source>
</evidence>
<dbReference type="STRING" id="1149755.A0A2J6RMI5"/>
<feature type="region of interest" description="Disordered" evidence="1">
    <location>
        <begin position="212"/>
        <end position="235"/>
    </location>
</feature>
<feature type="compositionally biased region" description="Basic and acidic residues" evidence="1">
    <location>
        <begin position="123"/>
        <end position="137"/>
    </location>
</feature>
<dbReference type="AlphaFoldDB" id="A0A2J6RMI5"/>
<dbReference type="EMBL" id="KZ613946">
    <property type="protein sequence ID" value="PMD39718.1"/>
    <property type="molecule type" value="Genomic_DNA"/>
</dbReference>
<feature type="region of interest" description="Disordered" evidence="1">
    <location>
        <begin position="661"/>
        <end position="693"/>
    </location>
</feature>
<accession>A0A2J6RMI5</accession>
<organism evidence="2 3">
    <name type="scientific">Hyaloscypha variabilis (strain UAMH 11265 / GT02V1 / F)</name>
    <name type="common">Meliniomyces variabilis</name>
    <dbReference type="NCBI Taxonomy" id="1149755"/>
    <lineage>
        <taxon>Eukaryota</taxon>
        <taxon>Fungi</taxon>
        <taxon>Dikarya</taxon>
        <taxon>Ascomycota</taxon>
        <taxon>Pezizomycotina</taxon>
        <taxon>Leotiomycetes</taxon>
        <taxon>Helotiales</taxon>
        <taxon>Hyaloscyphaceae</taxon>
        <taxon>Hyaloscypha</taxon>
        <taxon>Hyaloscypha variabilis</taxon>
    </lineage>
</organism>
<feature type="compositionally biased region" description="Basic and acidic residues" evidence="1">
    <location>
        <begin position="369"/>
        <end position="379"/>
    </location>
</feature>
<protein>
    <submittedName>
        <fullName evidence="2">Uncharacterized protein</fullName>
    </submittedName>
</protein>